<dbReference type="Proteomes" id="UP000502196">
    <property type="component" value="Chromosome"/>
</dbReference>
<accession>A0A6F9EDU7</accession>
<proteinExistence type="predicted"/>
<evidence type="ECO:0000313" key="3">
    <source>
        <dbReference type="Proteomes" id="UP000502196"/>
    </source>
</evidence>
<organism evidence="2 3">
    <name type="scientific">Kyrpidia spormannii</name>
    <dbReference type="NCBI Taxonomy" id="2055160"/>
    <lineage>
        <taxon>Bacteria</taxon>
        <taxon>Bacillati</taxon>
        <taxon>Bacillota</taxon>
        <taxon>Bacilli</taxon>
        <taxon>Bacillales</taxon>
        <taxon>Alicyclobacillaceae</taxon>
        <taxon>Kyrpidia</taxon>
    </lineage>
</organism>
<name>A0A6F9EDU7_9BACL</name>
<protein>
    <submittedName>
        <fullName evidence="2">Uncharacterized protein</fullName>
    </submittedName>
</protein>
<sequence length="97" mass="11067">MGWGLHSRLPGPSRARKQAGHREPLRRIKGSRAEDWLPRRNRRGRFRVKGETPGLPDLRRERGRGPAKGMDPGPCSRRWGPVEACGRIQRILCPRAN</sequence>
<feature type="compositionally biased region" description="Basic and acidic residues" evidence="1">
    <location>
        <begin position="20"/>
        <end position="38"/>
    </location>
</feature>
<dbReference type="AlphaFoldDB" id="A0A6F9EDU7"/>
<evidence type="ECO:0000313" key="2">
    <source>
        <dbReference type="EMBL" id="CAB3395059.1"/>
    </source>
</evidence>
<evidence type="ECO:0000256" key="1">
    <source>
        <dbReference type="SAM" id="MobiDB-lite"/>
    </source>
</evidence>
<gene>
    <name evidence="2" type="ORF">COOX1_2720</name>
</gene>
<dbReference type="EMBL" id="LR792683">
    <property type="protein sequence ID" value="CAB3395059.1"/>
    <property type="molecule type" value="Genomic_DNA"/>
</dbReference>
<feature type="region of interest" description="Disordered" evidence="1">
    <location>
        <begin position="1"/>
        <end position="80"/>
    </location>
</feature>
<reference evidence="2 3" key="1">
    <citation type="submission" date="2020-04" db="EMBL/GenBank/DDBJ databases">
        <authorList>
            <person name="Hogendoorn C."/>
        </authorList>
    </citation>
    <scope>NUCLEOTIDE SEQUENCE [LARGE SCALE GENOMIC DNA]</scope>
    <source>
        <strain evidence="2">COOX1</strain>
    </source>
</reference>